<accession>A0A2H1VXZ8</accession>
<evidence type="ECO:0000313" key="2">
    <source>
        <dbReference type="EMBL" id="SOQ45709.1"/>
    </source>
</evidence>
<gene>
    <name evidence="2" type="ORF">SFRICE_037614</name>
</gene>
<feature type="transmembrane region" description="Helical" evidence="1">
    <location>
        <begin position="81"/>
        <end position="103"/>
    </location>
</feature>
<protein>
    <submittedName>
        <fullName evidence="2">SFRICE_037614</fullName>
    </submittedName>
</protein>
<feature type="non-terminal residue" evidence="2">
    <location>
        <position position="142"/>
    </location>
</feature>
<feature type="transmembrane region" description="Helical" evidence="1">
    <location>
        <begin position="51"/>
        <end position="69"/>
    </location>
</feature>
<sequence length="142" mass="16201">VRLFLCIVGEFTNIQVHSDPNRQFVDNTKSCFVRESNPLHVARSSHCRTEAFLLSFHFSLCKVFLWPILVIDVEFLPPSPFGPAVTSVSTMIIPMQGNVLILLKHPANQKLSMPCLVRNNENKNRIPIFDDTISKRFAIHKL</sequence>
<keyword evidence="1" id="KW-0472">Membrane</keyword>
<organism evidence="2">
    <name type="scientific">Spodoptera frugiperda</name>
    <name type="common">Fall armyworm</name>
    <dbReference type="NCBI Taxonomy" id="7108"/>
    <lineage>
        <taxon>Eukaryota</taxon>
        <taxon>Metazoa</taxon>
        <taxon>Ecdysozoa</taxon>
        <taxon>Arthropoda</taxon>
        <taxon>Hexapoda</taxon>
        <taxon>Insecta</taxon>
        <taxon>Pterygota</taxon>
        <taxon>Neoptera</taxon>
        <taxon>Endopterygota</taxon>
        <taxon>Lepidoptera</taxon>
        <taxon>Glossata</taxon>
        <taxon>Ditrysia</taxon>
        <taxon>Noctuoidea</taxon>
        <taxon>Noctuidae</taxon>
        <taxon>Amphipyrinae</taxon>
        <taxon>Spodoptera</taxon>
    </lineage>
</organism>
<keyword evidence="1" id="KW-1133">Transmembrane helix</keyword>
<reference evidence="2" key="1">
    <citation type="submission" date="2016-07" db="EMBL/GenBank/DDBJ databases">
        <authorList>
            <person name="Bretaudeau A."/>
        </authorList>
    </citation>
    <scope>NUCLEOTIDE SEQUENCE</scope>
    <source>
        <strain evidence="2">Rice</strain>
        <tissue evidence="2">Whole body</tissue>
    </source>
</reference>
<evidence type="ECO:0000256" key="1">
    <source>
        <dbReference type="SAM" id="Phobius"/>
    </source>
</evidence>
<keyword evidence="1" id="KW-0812">Transmembrane</keyword>
<feature type="non-terminal residue" evidence="2">
    <location>
        <position position="1"/>
    </location>
</feature>
<proteinExistence type="predicted"/>
<dbReference type="AlphaFoldDB" id="A0A2H1VXZ8"/>
<name>A0A2H1VXZ8_SPOFR</name>
<dbReference type="EMBL" id="ODYU01005139">
    <property type="protein sequence ID" value="SOQ45709.1"/>
    <property type="molecule type" value="Genomic_DNA"/>
</dbReference>